<comment type="caution">
    <text evidence="2">The sequence shown here is derived from an EMBL/GenBank/DDBJ whole genome shotgun (WGS) entry which is preliminary data.</text>
</comment>
<dbReference type="Pfam" id="PF13561">
    <property type="entry name" value="adh_short_C2"/>
    <property type="match status" value="1"/>
</dbReference>
<dbReference type="PRINTS" id="PR00080">
    <property type="entry name" value="SDRFAMILY"/>
</dbReference>
<comment type="similarity">
    <text evidence="1">Belongs to the short-chain dehydrogenases/reductases (SDR) family.</text>
</comment>
<dbReference type="InterPro" id="IPR036291">
    <property type="entry name" value="NAD(P)-bd_dom_sf"/>
</dbReference>
<dbReference type="SUPFAM" id="SSF51735">
    <property type="entry name" value="NAD(P)-binding Rossmann-fold domains"/>
    <property type="match status" value="1"/>
</dbReference>
<evidence type="ECO:0000256" key="1">
    <source>
        <dbReference type="ARBA" id="ARBA00006484"/>
    </source>
</evidence>
<reference evidence="2" key="1">
    <citation type="journal article" date="2014" name="Front. Microbiol.">
        <title>High frequency of phylogenetically diverse reductive dehalogenase-homologous genes in deep subseafloor sedimentary metagenomes.</title>
        <authorList>
            <person name="Kawai M."/>
            <person name="Futagami T."/>
            <person name="Toyoda A."/>
            <person name="Takaki Y."/>
            <person name="Nishi S."/>
            <person name="Hori S."/>
            <person name="Arai W."/>
            <person name="Tsubouchi T."/>
            <person name="Morono Y."/>
            <person name="Uchiyama I."/>
            <person name="Ito T."/>
            <person name="Fujiyama A."/>
            <person name="Inagaki F."/>
            <person name="Takami H."/>
        </authorList>
    </citation>
    <scope>NUCLEOTIDE SEQUENCE</scope>
    <source>
        <strain evidence="2">Expedition CK06-06</strain>
    </source>
</reference>
<dbReference type="AlphaFoldDB" id="X1GEV1"/>
<feature type="non-terminal residue" evidence="2">
    <location>
        <position position="1"/>
    </location>
</feature>
<protein>
    <recommendedName>
        <fullName evidence="3">SDR family oxidoreductase</fullName>
    </recommendedName>
</protein>
<dbReference type="EMBL" id="BARU01021017">
    <property type="protein sequence ID" value="GAH55747.1"/>
    <property type="molecule type" value="Genomic_DNA"/>
</dbReference>
<evidence type="ECO:0000313" key="2">
    <source>
        <dbReference type="EMBL" id="GAH55747.1"/>
    </source>
</evidence>
<sequence length="162" mass="17593">HINIRGMFFTTKTVAGPMIEQGSGSIINIASIHAFRAFVEHTLYASTKAAIVGFTRTLAVELAPHGIRVNAIAPGAVIVDNYYRNAPDIDWKKELAKSIPIGFAAEPSDIADIAAFLASEESRYIVGQTIVADGGQNIVMPIGEGFRHRFDFTWAEKYTPGL</sequence>
<dbReference type="CDD" id="cd05233">
    <property type="entry name" value="SDR_c"/>
    <property type="match status" value="1"/>
</dbReference>
<gene>
    <name evidence="2" type="ORF">S03H2_34439</name>
</gene>
<dbReference type="PANTHER" id="PTHR42760">
    <property type="entry name" value="SHORT-CHAIN DEHYDROGENASES/REDUCTASES FAMILY MEMBER"/>
    <property type="match status" value="1"/>
</dbReference>
<evidence type="ECO:0008006" key="3">
    <source>
        <dbReference type="Google" id="ProtNLM"/>
    </source>
</evidence>
<organism evidence="2">
    <name type="scientific">marine sediment metagenome</name>
    <dbReference type="NCBI Taxonomy" id="412755"/>
    <lineage>
        <taxon>unclassified sequences</taxon>
        <taxon>metagenomes</taxon>
        <taxon>ecological metagenomes</taxon>
    </lineage>
</organism>
<accession>X1GEV1</accession>
<dbReference type="GO" id="GO:0016616">
    <property type="term" value="F:oxidoreductase activity, acting on the CH-OH group of donors, NAD or NADP as acceptor"/>
    <property type="evidence" value="ECO:0007669"/>
    <property type="project" value="TreeGrafter"/>
</dbReference>
<name>X1GEV1_9ZZZZ</name>
<dbReference type="InterPro" id="IPR020904">
    <property type="entry name" value="Sc_DH/Rdtase_CS"/>
</dbReference>
<dbReference type="InterPro" id="IPR002347">
    <property type="entry name" value="SDR_fam"/>
</dbReference>
<dbReference type="PROSITE" id="PS00061">
    <property type="entry name" value="ADH_SHORT"/>
    <property type="match status" value="1"/>
</dbReference>
<proteinExistence type="inferred from homology"/>
<dbReference type="PRINTS" id="PR00081">
    <property type="entry name" value="GDHRDH"/>
</dbReference>
<dbReference type="Gene3D" id="3.40.50.720">
    <property type="entry name" value="NAD(P)-binding Rossmann-like Domain"/>
    <property type="match status" value="1"/>
</dbReference>